<feature type="domain" description="Protein kinase" evidence="8">
    <location>
        <begin position="93"/>
        <end position="391"/>
    </location>
</feature>
<dbReference type="RefSeq" id="XP_003577803.1">
    <property type="nucleotide sequence ID" value="XM_003577755.4"/>
</dbReference>
<keyword evidence="6" id="KW-0723">Serine/threonine-protein kinase</keyword>
<gene>
    <name evidence="10" type="primary">LOC100841679</name>
    <name evidence="9" type="ORF">BRADI_4g24590v3</name>
</gene>
<reference evidence="9 10" key="1">
    <citation type="journal article" date="2010" name="Nature">
        <title>Genome sequencing and analysis of the model grass Brachypodium distachyon.</title>
        <authorList>
            <consortium name="International Brachypodium Initiative"/>
        </authorList>
    </citation>
    <scope>NUCLEOTIDE SEQUENCE [LARGE SCALE GENOMIC DNA]</scope>
    <source>
        <strain evidence="9 10">Bd21</strain>
    </source>
</reference>
<keyword evidence="7" id="KW-0812">Transmembrane</keyword>
<reference evidence="9" key="2">
    <citation type="submission" date="2017-06" db="EMBL/GenBank/DDBJ databases">
        <title>WGS assembly of Brachypodium distachyon.</title>
        <authorList>
            <consortium name="The International Brachypodium Initiative"/>
            <person name="Lucas S."/>
            <person name="Harmon-Smith M."/>
            <person name="Lail K."/>
            <person name="Tice H."/>
            <person name="Grimwood J."/>
            <person name="Bruce D."/>
            <person name="Barry K."/>
            <person name="Shu S."/>
            <person name="Lindquist E."/>
            <person name="Wang M."/>
            <person name="Pitluck S."/>
            <person name="Vogel J.P."/>
            <person name="Garvin D.F."/>
            <person name="Mockler T.C."/>
            <person name="Schmutz J."/>
            <person name="Rokhsar D."/>
            <person name="Bevan M.W."/>
        </authorList>
    </citation>
    <scope>NUCLEOTIDE SEQUENCE</scope>
    <source>
        <strain evidence="9">Bd21</strain>
    </source>
</reference>
<comment type="similarity">
    <text evidence="6">Belongs to the protein kinase superfamily.</text>
</comment>
<evidence type="ECO:0000256" key="5">
    <source>
        <dbReference type="PROSITE-ProRule" id="PRU10141"/>
    </source>
</evidence>
<evidence type="ECO:0000256" key="1">
    <source>
        <dbReference type="ARBA" id="ARBA00022679"/>
    </source>
</evidence>
<keyword evidence="1" id="KW-0808">Transferase</keyword>
<dbReference type="PANTHER" id="PTHR48006">
    <property type="entry name" value="LEUCINE-RICH REPEAT-CONTAINING PROTEIN DDB_G0281931-RELATED"/>
    <property type="match status" value="1"/>
</dbReference>
<dbReference type="eggNOG" id="KOG1187">
    <property type="taxonomic scope" value="Eukaryota"/>
</dbReference>
<dbReference type="KEGG" id="bdi:100841679"/>
<dbReference type="OMA" id="IWDGVGA"/>
<proteinExistence type="inferred from homology"/>
<sequence>MDVVYKALIAAVAAFAAVCFPYLLLAFLCRHRKHRLLLPRCSSSSSSSPPPRAMDAAAELSLSPSSSWSLYGGSSSALQKISLDDLSRATGGFSPDNIIGDGSFGFVYRAVLPGSGAAQPVAVKRLSADHGGGAGDREFRAELEVLGGLSHRHLARLLGFCAAGRDRVLVYELLERGSLDAWLHGAGAGAGAGDGDGEEEAMRLLPWAARVRVTRGAAAALAFLHHDRQPPVLHRDVKSSNVLLDEGFEAKLADFGHARVVSGGPAASHLSTQAAGTAGYMAPEIREGMGASVKADVYSFGVLMMETVTGRRPNWPMKNVSGKEVSLLKWAREKVEAGMSSEIADHRMGLIQGEKEAEEVKAFLDVAQSCTEECPRYRPSMQEVVEMLNRL</sequence>
<dbReference type="GO" id="GO:0004672">
    <property type="term" value="F:protein kinase activity"/>
    <property type="evidence" value="ECO:0000318"/>
    <property type="project" value="GO_Central"/>
</dbReference>
<dbReference type="InterPro" id="IPR051824">
    <property type="entry name" value="LRR_Rcpt-Like_S/T_Kinase"/>
</dbReference>
<dbReference type="AlphaFoldDB" id="I1IN72"/>
<keyword evidence="4 5" id="KW-0067">ATP-binding</keyword>
<evidence type="ECO:0000313" key="11">
    <source>
        <dbReference type="Proteomes" id="UP000008810"/>
    </source>
</evidence>
<dbReference type="Gene3D" id="3.30.200.20">
    <property type="entry name" value="Phosphorylase Kinase, domain 1"/>
    <property type="match status" value="1"/>
</dbReference>
<evidence type="ECO:0000259" key="8">
    <source>
        <dbReference type="PROSITE" id="PS50011"/>
    </source>
</evidence>
<keyword evidence="2 5" id="KW-0547">Nucleotide-binding</keyword>
<dbReference type="Gene3D" id="1.10.510.10">
    <property type="entry name" value="Transferase(Phosphotransferase) domain 1"/>
    <property type="match status" value="1"/>
</dbReference>
<feature type="binding site" evidence="5">
    <location>
        <position position="124"/>
    </location>
    <ligand>
        <name>ATP</name>
        <dbReference type="ChEBI" id="CHEBI:30616"/>
    </ligand>
</feature>
<dbReference type="GO" id="GO:0005524">
    <property type="term" value="F:ATP binding"/>
    <property type="evidence" value="ECO:0007669"/>
    <property type="project" value="UniProtKB-UniRule"/>
</dbReference>
<keyword evidence="7" id="KW-0472">Membrane</keyword>
<dbReference type="Gramene" id="KQJ89275">
    <property type="protein sequence ID" value="KQJ89275"/>
    <property type="gene ID" value="BRADI_4g24590v3"/>
</dbReference>
<name>I1IN72_BRADI</name>
<dbReference type="FunFam" id="1.10.510.10:FF:000095">
    <property type="entry name" value="protein STRUBBELIG-RECEPTOR FAMILY 8"/>
    <property type="match status" value="1"/>
</dbReference>
<dbReference type="SMART" id="SM00220">
    <property type="entry name" value="S_TKc"/>
    <property type="match status" value="1"/>
</dbReference>
<keyword evidence="3" id="KW-0418">Kinase</keyword>
<dbReference type="EnsemblPlants" id="KQJ89275">
    <property type="protein sequence ID" value="KQJ89275"/>
    <property type="gene ID" value="BRADI_4g24590v3"/>
</dbReference>
<dbReference type="Proteomes" id="UP000008810">
    <property type="component" value="Chromosome 4"/>
</dbReference>
<dbReference type="STRING" id="15368.I1IN72"/>
<reference evidence="10" key="3">
    <citation type="submission" date="2018-08" db="UniProtKB">
        <authorList>
            <consortium name="EnsemblPlants"/>
        </authorList>
    </citation>
    <scope>IDENTIFICATION</scope>
    <source>
        <strain evidence="10">cv. Bd21</strain>
    </source>
</reference>
<evidence type="ECO:0000256" key="4">
    <source>
        <dbReference type="ARBA" id="ARBA00022840"/>
    </source>
</evidence>
<dbReference type="InterPro" id="IPR008271">
    <property type="entry name" value="Ser/Thr_kinase_AS"/>
</dbReference>
<feature type="transmembrane region" description="Helical" evidence="7">
    <location>
        <begin position="6"/>
        <end position="28"/>
    </location>
</feature>
<dbReference type="OrthoDB" id="4062651at2759"/>
<organism evidence="9">
    <name type="scientific">Brachypodium distachyon</name>
    <name type="common">Purple false brome</name>
    <name type="synonym">Trachynia distachya</name>
    <dbReference type="NCBI Taxonomy" id="15368"/>
    <lineage>
        <taxon>Eukaryota</taxon>
        <taxon>Viridiplantae</taxon>
        <taxon>Streptophyta</taxon>
        <taxon>Embryophyta</taxon>
        <taxon>Tracheophyta</taxon>
        <taxon>Spermatophyta</taxon>
        <taxon>Magnoliopsida</taxon>
        <taxon>Liliopsida</taxon>
        <taxon>Poales</taxon>
        <taxon>Poaceae</taxon>
        <taxon>BOP clade</taxon>
        <taxon>Pooideae</taxon>
        <taxon>Stipodae</taxon>
        <taxon>Brachypodieae</taxon>
        <taxon>Brachypodium</taxon>
    </lineage>
</organism>
<dbReference type="HOGENOM" id="CLU_000288_21_4_1"/>
<evidence type="ECO:0000256" key="2">
    <source>
        <dbReference type="ARBA" id="ARBA00022741"/>
    </source>
</evidence>
<accession>I1IN72</accession>
<evidence type="ECO:0000313" key="9">
    <source>
        <dbReference type="EMBL" id="KQJ89275.1"/>
    </source>
</evidence>
<evidence type="ECO:0000256" key="6">
    <source>
        <dbReference type="RuleBase" id="RU000304"/>
    </source>
</evidence>
<evidence type="ECO:0000256" key="7">
    <source>
        <dbReference type="SAM" id="Phobius"/>
    </source>
</evidence>
<dbReference type="GO" id="GO:0004674">
    <property type="term" value="F:protein serine/threonine kinase activity"/>
    <property type="evidence" value="ECO:0007669"/>
    <property type="project" value="UniProtKB-KW"/>
</dbReference>
<dbReference type="InterPro" id="IPR017441">
    <property type="entry name" value="Protein_kinase_ATP_BS"/>
</dbReference>
<keyword evidence="7" id="KW-1133">Transmembrane helix</keyword>
<dbReference type="InterPro" id="IPR011009">
    <property type="entry name" value="Kinase-like_dom_sf"/>
</dbReference>
<evidence type="ECO:0000256" key="3">
    <source>
        <dbReference type="ARBA" id="ARBA00022777"/>
    </source>
</evidence>
<dbReference type="SUPFAM" id="SSF56112">
    <property type="entry name" value="Protein kinase-like (PK-like)"/>
    <property type="match status" value="1"/>
</dbReference>
<dbReference type="PROSITE" id="PS50011">
    <property type="entry name" value="PROTEIN_KINASE_DOM"/>
    <property type="match status" value="1"/>
</dbReference>
<evidence type="ECO:0000313" key="10">
    <source>
        <dbReference type="EnsemblPlants" id="KQJ89275"/>
    </source>
</evidence>
<dbReference type="PANTHER" id="PTHR48006:SF47">
    <property type="entry name" value="PHYTOSULFOKINE RECEPTOR 2-LIKE"/>
    <property type="match status" value="1"/>
</dbReference>
<dbReference type="GeneID" id="100841679"/>
<keyword evidence="11" id="KW-1185">Reference proteome</keyword>
<dbReference type="EMBL" id="CM000883">
    <property type="protein sequence ID" value="KQJ89275.1"/>
    <property type="molecule type" value="Genomic_DNA"/>
</dbReference>
<dbReference type="InterPro" id="IPR000719">
    <property type="entry name" value="Prot_kinase_dom"/>
</dbReference>
<protein>
    <recommendedName>
        <fullName evidence="8">Protein kinase domain-containing protein</fullName>
    </recommendedName>
</protein>
<dbReference type="PROSITE" id="PS00108">
    <property type="entry name" value="PROTEIN_KINASE_ST"/>
    <property type="match status" value="1"/>
</dbReference>
<dbReference type="Pfam" id="PF00069">
    <property type="entry name" value="Pkinase"/>
    <property type="match status" value="1"/>
</dbReference>
<dbReference type="PROSITE" id="PS00107">
    <property type="entry name" value="PROTEIN_KINASE_ATP"/>
    <property type="match status" value="1"/>
</dbReference>